<proteinExistence type="predicted"/>
<evidence type="ECO:0000313" key="3">
    <source>
        <dbReference type="EMBL" id="KAG2571310.1"/>
    </source>
</evidence>
<dbReference type="InterPro" id="IPR022059">
    <property type="entry name" value="DUF3615"/>
</dbReference>
<feature type="compositionally biased region" description="Low complexity" evidence="1">
    <location>
        <begin position="101"/>
        <end position="111"/>
    </location>
</feature>
<accession>A0A8T0QBM2</accession>
<organism evidence="3 4">
    <name type="scientific">Panicum virgatum</name>
    <name type="common">Blackwell switchgrass</name>
    <dbReference type="NCBI Taxonomy" id="38727"/>
    <lineage>
        <taxon>Eukaryota</taxon>
        <taxon>Viridiplantae</taxon>
        <taxon>Streptophyta</taxon>
        <taxon>Embryophyta</taxon>
        <taxon>Tracheophyta</taxon>
        <taxon>Spermatophyta</taxon>
        <taxon>Magnoliopsida</taxon>
        <taxon>Liliopsida</taxon>
        <taxon>Poales</taxon>
        <taxon>Poaceae</taxon>
        <taxon>PACMAD clade</taxon>
        <taxon>Panicoideae</taxon>
        <taxon>Panicodae</taxon>
        <taxon>Paniceae</taxon>
        <taxon>Panicinae</taxon>
        <taxon>Panicum</taxon>
        <taxon>Panicum sect. Hiantes</taxon>
    </lineage>
</organism>
<feature type="compositionally biased region" description="Basic residues" evidence="1">
    <location>
        <begin position="26"/>
        <end position="40"/>
    </location>
</feature>
<reference evidence="3" key="1">
    <citation type="submission" date="2020-05" db="EMBL/GenBank/DDBJ databases">
        <title>WGS assembly of Panicum virgatum.</title>
        <authorList>
            <person name="Lovell J.T."/>
            <person name="Jenkins J."/>
            <person name="Shu S."/>
            <person name="Juenger T.E."/>
            <person name="Schmutz J."/>
        </authorList>
    </citation>
    <scope>NUCLEOTIDE SEQUENCE</scope>
    <source>
        <strain evidence="3">AP13</strain>
    </source>
</reference>
<evidence type="ECO:0000259" key="2">
    <source>
        <dbReference type="Pfam" id="PF12274"/>
    </source>
</evidence>
<sequence>MEEDPVQRGPITQDESRFGAGESGLSRRRRQRRRRPRRSGTHSQSQASSSVAPPVDGGAADPDSPTGLRVVFSDGRIHGVYTREFLREYLSSQSRQRPETRSQAPSSSSAPRSDHPGAEGGTRVRQSVLYSDRPRRSRPRRQTPAEEHPGIVSSSELGRLVTDSPTFEALSLIDSPPLTPQTTDAEESDNDEALEKHAGDANNSELVQSITDLSRSEALSLTVSSFSTSEKPTEDSDDDTEEELRLLEEYFDAHPPTSISQAFDELEAANHAALTSLAAEWGIEPPPPLSPPRRQFLADQEQQKMSTAVAHPQHSTVPRKLRQEASDEEIVENAKKWMRDEVALVFEDYIGRRDDLKIVDYHLDELCYQCVSVEDYHNIFHHYNFTVKLKKVNSDDWVSALYFAEVKQMFGRKSYFCCRLEPNENGHCNACQNQGVNDLRHPATRGFTGGGYGLWYPDEF</sequence>
<name>A0A8T0QBM2_PANVG</name>
<dbReference type="Pfam" id="PF12274">
    <property type="entry name" value="DUF3615"/>
    <property type="match status" value="1"/>
</dbReference>
<dbReference type="AlphaFoldDB" id="A0A8T0QBM2"/>
<feature type="domain" description="DUF3615" evidence="2">
    <location>
        <begin position="359"/>
        <end position="442"/>
    </location>
</feature>
<evidence type="ECO:0000313" key="4">
    <source>
        <dbReference type="Proteomes" id="UP000823388"/>
    </source>
</evidence>
<dbReference type="Proteomes" id="UP000823388">
    <property type="component" value="Chromosome 7K"/>
</dbReference>
<comment type="caution">
    <text evidence="3">The sequence shown here is derived from an EMBL/GenBank/DDBJ whole genome shotgun (WGS) entry which is preliminary data.</text>
</comment>
<evidence type="ECO:0000256" key="1">
    <source>
        <dbReference type="SAM" id="MobiDB-lite"/>
    </source>
</evidence>
<dbReference type="PANTHER" id="PTHR33326:SF14">
    <property type="entry name" value="EXPRESSED PROTEIN"/>
    <property type="match status" value="1"/>
</dbReference>
<feature type="region of interest" description="Disordered" evidence="1">
    <location>
        <begin position="90"/>
        <end position="203"/>
    </location>
</feature>
<feature type="region of interest" description="Disordered" evidence="1">
    <location>
        <begin position="1"/>
        <end position="70"/>
    </location>
</feature>
<keyword evidence="4" id="KW-1185">Reference proteome</keyword>
<dbReference type="PANTHER" id="PTHR33326">
    <property type="entry name" value="OS05G0543800 PROTEIN"/>
    <property type="match status" value="1"/>
</dbReference>
<dbReference type="EMBL" id="CM029049">
    <property type="protein sequence ID" value="KAG2571310.1"/>
    <property type="molecule type" value="Genomic_DNA"/>
</dbReference>
<protein>
    <recommendedName>
        <fullName evidence="2">DUF3615 domain-containing protein</fullName>
    </recommendedName>
</protein>
<feature type="compositionally biased region" description="Low complexity" evidence="1">
    <location>
        <begin position="43"/>
        <end position="55"/>
    </location>
</feature>
<feature type="region of interest" description="Disordered" evidence="1">
    <location>
        <begin position="221"/>
        <end position="241"/>
    </location>
</feature>
<gene>
    <name evidence="3" type="ORF">PVAP13_7KG100873</name>
</gene>